<dbReference type="PROSITE" id="PS50110">
    <property type="entry name" value="RESPONSE_REGULATORY"/>
    <property type="match status" value="1"/>
</dbReference>
<dbReference type="SUPFAM" id="SSF52172">
    <property type="entry name" value="CheY-like"/>
    <property type="match status" value="1"/>
</dbReference>
<proteinExistence type="predicted"/>
<comment type="caution">
    <text evidence="6">The sequence shown here is derived from an EMBL/GenBank/DDBJ whole genome shotgun (WGS) entry which is preliminary data.</text>
</comment>
<dbReference type="EMBL" id="JAUSVS010000008">
    <property type="protein sequence ID" value="MDQ0465831.1"/>
    <property type="molecule type" value="Genomic_DNA"/>
</dbReference>
<evidence type="ECO:0000256" key="4">
    <source>
        <dbReference type="SAM" id="Phobius"/>
    </source>
</evidence>
<keyword evidence="1 3" id="KW-0597">Phosphoprotein</keyword>
<feature type="modified residue" description="4-aspartylphosphate" evidence="3">
    <location>
        <position position="284"/>
    </location>
</feature>
<evidence type="ECO:0000256" key="3">
    <source>
        <dbReference type="PROSITE-ProRule" id="PRU00169"/>
    </source>
</evidence>
<dbReference type="PANTHER" id="PTHR45339">
    <property type="entry name" value="HYBRID SIGNAL TRANSDUCTION HISTIDINE KINASE J"/>
    <property type="match status" value="1"/>
</dbReference>
<accession>A0ABU0IUY8</accession>
<dbReference type="CDD" id="cd17546">
    <property type="entry name" value="REC_hyHK_CKI1_RcsC-like"/>
    <property type="match status" value="1"/>
</dbReference>
<evidence type="ECO:0000313" key="6">
    <source>
        <dbReference type="EMBL" id="MDQ0465831.1"/>
    </source>
</evidence>
<evidence type="ECO:0000313" key="7">
    <source>
        <dbReference type="Proteomes" id="UP001228905"/>
    </source>
</evidence>
<dbReference type="InterPro" id="IPR001789">
    <property type="entry name" value="Sig_transdc_resp-reg_receiver"/>
</dbReference>
<evidence type="ECO:0000256" key="1">
    <source>
        <dbReference type="ARBA" id="ARBA00022553"/>
    </source>
</evidence>
<evidence type="ECO:0000259" key="5">
    <source>
        <dbReference type="PROSITE" id="PS50110"/>
    </source>
</evidence>
<dbReference type="Proteomes" id="UP001228905">
    <property type="component" value="Unassembled WGS sequence"/>
</dbReference>
<keyword evidence="2" id="KW-0902">Two-component regulatory system</keyword>
<gene>
    <name evidence="6" type="ORF">QO010_003623</name>
</gene>
<evidence type="ECO:0000256" key="2">
    <source>
        <dbReference type="ARBA" id="ARBA00023012"/>
    </source>
</evidence>
<name>A0ABU0IUY8_9CAUL</name>
<dbReference type="InterPro" id="IPR011006">
    <property type="entry name" value="CheY-like_superfamily"/>
</dbReference>
<feature type="transmembrane region" description="Helical" evidence="4">
    <location>
        <begin position="75"/>
        <end position="94"/>
    </location>
</feature>
<keyword evidence="4" id="KW-0812">Transmembrane</keyword>
<reference evidence="6 7" key="1">
    <citation type="submission" date="2023-07" db="EMBL/GenBank/DDBJ databases">
        <title>Genomic Encyclopedia of Type Strains, Phase IV (KMG-IV): sequencing the most valuable type-strain genomes for metagenomic binning, comparative biology and taxonomic classification.</title>
        <authorList>
            <person name="Goeker M."/>
        </authorList>
    </citation>
    <scope>NUCLEOTIDE SEQUENCE [LARGE SCALE GENOMIC DNA]</scope>
    <source>
        <strain evidence="6 7">DSM 18695</strain>
    </source>
</reference>
<feature type="transmembrane region" description="Helical" evidence="4">
    <location>
        <begin position="15"/>
        <end position="34"/>
    </location>
</feature>
<keyword evidence="4" id="KW-1133">Transmembrane helix</keyword>
<dbReference type="Gene3D" id="3.40.50.2300">
    <property type="match status" value="1"/>
</dbReference>
<dbReference type="PANTHER" id="PTHR45339:SF1">
    <property type="entry name" value="HYBRID SIGNAL TRANSDUCTION HISTIDINE KINASE J"/>
    <property type="match status" value="1"/>
</dbReference>
<sequence length="364" mass="38250">MLTVLTSIAQGDDYGFLNLLAAGGLISAWMAVGPRRRALIMANRTWLLRIGLGGLTLAAVAWTICVVIGQPVLAARAAALVALTLLSGAALLTLDPQGSRAAMADLKTALDAAPSGIAFFDSQEKLYFWNQPYAAMLQTCGLQPVVGLTFPEIIAEAARQGRLLSEFALSVSPTPEGGLAVVMSRITDRRAPAMERQPPPTSVPDAPGIEPGEIVPVLSDLAEAPAADAGSRPLRVLAAEDNATNRLILAAVLEPLDLDLVMTEDGAEALEAFKLGNFDVVLMDIQMPRMNGVEATRAIRAFEAAQNRPATPILAVTANVMSQQVSDYLAAGMDDCIAKPIHAETLFQAIENALAPKPPSQVAA</sequence>
<keyword evidence="7" id="KW-1185">Reference proteome</keyword>
<feature type="domain" description="Response regulatory" evidence="5">
    <location>
        <begin position="235"/>
        <end position="354"/>
    </location>
</feature>
<dbReference type="SMART" id="SM00448">
    <property type="entry name" value="REC"/>
    <property type="match status" value="1"/>
</dbReference>
<protein>
    <submittedName>
        <fullName evidence="6">CheY-like chemotaxis protein</fullName>
    </submittedName>
</protein>
<dbReference type="RefSeq" id="WP_307351474.1">
    <property type="nucleotide sequence ID" value="NZ_JAUSVS010000008.1"/>
</dbReference>
<dbReference type="Gene3D" id="3.30.450.20">
    <property type="entry name" value="PAS domain"/>
    <property type="match status" value="1"/>
</dbReference>
<dbReference type="Pfam" id="PF00072">
    <property type="entry name" value="Response_reg"/>
    <property type="match status" value="1"/>
</dbReference>
<keyword evidence="4" id="KW-0472">Membrane</keyword>
<organism evidence="6 7">
    <name type="scientific">Caulobacter ginsengisoli</name>
    <dbReference type="NCBI Taxonomy" id="400775"/>
    <lineage>
        <taxon>Bacteria</taxon>
        <taxon>Pseudomonadati</taxon>
        <taxon>Pseudomonadota</taxon>
        <taxon>Alphaproteobacteria</taxon>
        <taxon>Caulobacterales</taxon>
        <taxon>Caulobacteraceae</taxon>
        <taxon>Caulobacter</taxon>
    </lineage>
</organism>
<feature type="transmembrane region" description="Helical" evidence="4">
    <location>
        <begin position="46"/>
        <end position="69"/>
    </location>
</feature>